<reference evidence="1 2" key="1">
    <citation type="submission" date="2017-01" db="EMBL/GenBank/DDBJ databases">
        <title>Genome sequence of Rhodoferax antarcticus ANT.BR, a psychrophilic purple nonsulfur bacterium from an Antarctic microbial mat.</title>
        <authorList>
            <person name="Baker J."/>
            <person name="Riester C."/>
            <person name="Skinner B."/>
            <person name="Newell A."/>
            <person name="Swingley W."/>
            <person name="Madigan M."/>
            <person name="Jung D."/>
            <person name="Asao M."/>
            <person name="Chen M."/>
            <person name="Loughlin P."/>
            <person name="Pan H."/>
            <person name="Lin S."/>
            <person name="Li N."/>
            <person name="Shaw J."/>
            <person name="Prado M."/>
            <person name="Sherman C."/>
            <person name="Li X."/>
            <person name="Tang J."/>
            <person name="Blankenship R."/>
            <person name="Zhao T."/>
            <person name="Touchman J."/>
            <person name="Sattley M."/>
        </authorList>
    </citation>
    <scope>NUCLEOTIDE SEQUENCE [LARGE SCALE GENOMIC DNA]</scope>
    <source>
        <strain evidence="1 2">ANT.BR</strain>
    </source>
</reference>
<accession>A0A1Q8YGJ4</accession>
<proteinExistence type="predicted"/>
<name>A0A1Q8YGJ4_9BURK</name>
<organism evidence="1 2">
    <name type="scientific">Rhodoferax antarcticus ANT.BR</name>
    <dbReference type="NCBI Taxonomy" id="1111071"/>
    <lineage>
        <taxon>Bacteria</taxon>
        <taxon>Pseudomonadati</taxon>
        <taxon>Pseudomonadota</taxon>
        <taxon>Betaproteobacteria</taxon>
        <taxon>Burkholderiales</taxon>
        <taxon>Comamonadaceae</taxon>
        <taxon>Rhodoferax</taxon>
    </lineage>
</organism>
<gene>
    <name evidence="1" type="ORF">BLL52_1873</name>
</gene>
<protein>
    <submittedName>
        <fullName evidence="1">Uncharacterized protein</fullName>
    </submittedName>
</protein>
<evidence type="ECO:0000313" key="1">
    <source>
        <dbReference type="EMBL" id="OLP07122.1"/>
    </source>
</evidence>
<sequence>MPLALGLMHSVRRFKAVQKRQNREVVRLNASQRKRIASK</sequence>
<dbReference type="AlphaFoldDB" id="A0A1Q8YGJ4"/>
<comment type="caution">
    <text evidence="1">The sequence shown here is derived from an EMBL/GenBank/DDBJ whole genome shotgun (WGS) entry which is preliminary data.</text>
</comment>
<dbReference type="EMBL" id="MSYM01000011">
    <property type="protein sequence ID" value="OLP07122.1"/>
    <property type="molecule type" value="Genomic_DNA"/>
</dbReference>
<evidence type="ECO:0000313" key="2">
    <source>
        <dbReference type="Proteomes" id="UP000185911"/>
    </source>
</evidence>
<dbReference type="Proteomes" id="UP000185911">
    <property type="component" value="Unassembled WGS sequence"/>
</dbReference>
<keyword evidence="2" id="KW-1185">Reference proteome</keyword>